<proteinExistence type="predicted"/>
<organism evidence="1 2">
    <name type="scientific">Spiromyces aspiralis</name>
    <dbReference type="NCBI Taxonomy" id="68401"/>
    <lineage>
        <taxon>Eukaryota</taxon>
        <taxon>Fungi</taxon>
        <taxon>Fungi incertae sedis</taxon>
        <taxon>Zoopagomycota</taxon>
        <taxon>Kickxellomycotina</taxon>
        <taxon>Kickxellomycetes</taxon>
        <taxon>Kickxellales</taxon>
        <taxon>Kickxellaceae</taxon>
        <taxon>Spiromyces</taxon>
    </lineage>
</organism>
<gene>
    <name evidence="1" type="primary">RIA1_4</name>
    <name evidence="1" type="ORF">EV182_008952</name>
</gene>
<evidence type="ECO:0000313" key="2">
    <source>
        <dbReference type="Proteomes" id="UP001145114"/>
    </source>
</evidence>
<name>A0ACC1HHN4_9FUNG</name>
<feature type="non-terminal residue" evidence="1">
    <location>
        <position position="160"/>
    </location>
</feature>
<protein>
    <submittedName>
        <fullName evidence="1">Cytoplasmic GTPase/eEF2-like protein (Ribosomal biogenesis)</fullName>
    </submittedName>
</protein>
<sequence length="160" mass="17379">MRARGRTALREEMIRMRQTGASGEQSPMPGVSDITTPDSVTSIPLSDQHQQDNEEGVANLSGAFESKLRVSPTPSQEEGAEAARGDGTIDMGEELVGFGRIYCGTLRVGDKIWAMQPKYDPSQPECTKSHVKQVTISALYMLMGRELVLLDHVPAGNVFA</sequence>
<evidence type="ECO:0000313" key="1">
    <source>
        <dbReference type="EMBL" id="KAJ1676064.1"/>
    </source>
</evidence>
<comment type="caution">
    <text evidence="1">The sequence shown here is derived from an EMBL/GenBank/DDBJ whole genome shotgun (WGS) entry which is preliminary data.</text>
</comment>
<dbReference type="EMBL" id="JAMZIH010005105">
    <property type="protein sequence ID" value="KAJ1676064.1"/>
    <property type="molecule type" value="Genomic_DNA"/>
</dbReference>
<dbReference type="Proteomes" id="UP001145114">
    <property type="component" value="Unassembled WGS sequence"/>
</dbReference>
<accession>A0ACC1HHN4</accession>
<keyword evidence="2" id="KW-1185">Reference proteome</keyword>
<reference evidence="1" key="1">
    <citation type="submission" date="2022-06" db="EMBL/GenBank/DDBJ databases">
        <title>Phylogenomic reconstructions and comparative analyses of Kickxellomycotina fungi.</title>
        <authorList>
            <person name="Reynolds N.K."/>
            <person name="Stajich J.E."/>
            <person name="Barry K."/>
            <person name="Grigoriev I.V."/>
            <person name="Crous P."/>
            <person name="Smith M.E."/>
        </authorList>
    </citation>
    <scope>NUCLEOTIDE SEQUENCE</scope>
    <source>
        <strain evidence="1">RSA 2271</strain>
    </source>
</reference>